<dbReference type="Pfam" id="PF13620">
    <property type="entry name" value="CarboxypepD_reg"/>
    <property type="match status" value="1"/>
</dbReference>
<dbReference type="InterPro" id="IPR036942">
    <property type="entry name" value="Beta-barrel_TonB_sf"/>
</dbReference>
<keyword evidence="5" id="KW-0378">Hydrolase</keyword>
<sequence length="807" mass="91330">MTYIPESVMRTTILLLVLLPLGLLAQTYEVTGTVKDGQGAAVAFANVFILKASDSSIVQGTSAREDGRFVLTNVLPDLYLLKASYFGSGSKMRALDISRDVNIGTIILDNNGSDLDEVIVTARQPTLEQKADRLVFHVENTIVSQGNTWDLIRNTPGVVNVQGSLQIRGQEATVYLNDRKIQLSPTEVQDLLEGLSGSSIASVELIQNPPARYDSEGGPILNIVTSRAVTPGYKGSLQGSFTQGVFPKYQVGSSHYFKNDKLNLFTNYSISPRKEFDDVPSTINFINTSDDIFARWESQLDRVTDKLTHNANLTADYDFDKRNSINLTSNFSYTPEDRVNNRLVMEALDASQNLDSTLVTTSLIDNQTLNLATDLTYEHRFDKAGRVVKVNGHFTRYDDTQDQDGSTDYFDPSGMFTRNFTFQTDAGQDIKIYTGQLDYFDLLGEVNFEAGFKQSVIRSSSRIDYLAVNGSQSNFPDASTDNYEYSEDISAGYVSFLRNWEKWSVKAGLRAEQTRAEGNSITLSETIIQDYFELFPSFYLMRNLGEENSMSFNYSRKLRRPNYRDLNPFRYYFNEYDFASGNPNLRPSFSHNFNLNLSLKNTYFIDLYYRDNGKYVMDLSFQDNQRQILRQERQNGLGSISYGLDLIVNESITNAWYLFAYGSLFVEEEKFLGVESGNVPITNRVEGVFLQVGNFFTLSGDGTFTGEASFTYLSSFLTGSYIQDATATLNLGVKKTFWDNRASVSVAFEDILNRSNALRTTRYLNQFNSYTKNEETQILRVGFTYNFGNFRLTDNQRDVNKTERDRL</sequence>
<keyword evidence="6" id="KW-1185">Reference proteome</keyword>
<evidence type="ECO:0000256" key="3">
    <source>
        <dbReference type="ARBA" id="ARBA00023237"/>
    </source>
</evidence>
<dbReference type="Proteomes" id="UP000295468">
    <property type="component" value="Unassembled WGS sequence"/>
</dbReference>
<dbReference type="InterPro" id="IPR008969">
    <property type="entry name" value="CarboxyPept-like_regulatory"/>
</dbReference>
<dbReference type="SUPFAM" id="SSF49464">
    <property type="entry name" value="Carboxypeptidase regulatory domain-like"/>
    <property type="match status" value="1"/>
</dbReference>
<organism evidence="5 6">
    <name type="scientific">Zeaxanthinibacter enoshimensis</name>
    <dbReference type="NCBI Taxonomy" id="392009"/>
    <lineage>
        <taxon>Bacteria</taxon>
        <taxon>Pseudomonadati</taxon>
        <taxon>Bacteroidota</taxon>
        <taxon>Flavobacteriia</taxon>
        <taxon>Flavobacteriales</taxon>
        <taxon>Flavobacteriaceae</taxon>
        <taxon>Zeaxanthinibacter</taxon>
    </lineage>
</organism>
<comment type="caution">
    <text evidence="5">The sequence shown here is derived from an EMBL/GenBank/DDBJ whole genome shotgun (WGS) entry which is preliminary data.</text>
</comment>
<dbReference type="GO" id="GO:0009279">
    <property type="term" value="C:cell outer membrane"/>
    <property type="evidence" value="ECO:0007669"/>
    <property type="project" value="UniProtKB-SubCell"/>
</dbReference>
<dbReference type="SUPFAM" id="SSF56935">
    <property type="entry name" value="Porins"/>
    <property type="match status" value="1"/>
</dbReference>
<dbReference type="InterPro" id="IPR041700">
    <property type="entry name" value="OMP_b-brl_3"/>
</dbReference>
<reference evidence="5 6" key="1">
    <citation type="submission" date="2019-03" db="EMBL/GenBank/DDBJ databases">
        <title>Genomic Encyclopedia of Archaeal and Bacterial Type Strains, Phase II (KMG-II): from individual species to whole genera.</title>
        <authorList>
            <person name="Goeker M."/>
        </authorList>
    </citation>
    <scope>NUCLEOTIDE SEQUENCE [LARGE SCALE GENOMIC DNA]</scope>
    <source>
        <strain evidence="5 6">DSM 18435</strain>
    </source>
</reference>
<dbReference type="Pfam" id="PF14905">
    <property type="entry name" value="OMP_b-brl_3"/>
    <property type="match status" value="1"/>
</dbReference>
<protein>
    <submittedName>
        <fullName evidence="5">Carboxypeptidase family protein</fullName>
    </submittedName>
</protein>
<keyword evidence="2" id="KW-0472">Membrane</keyword>
<comment type="subcellular location">
    <subcellularLocation>
        <location evidence="1">Cell outer membrane</location>
    </subcellularLocation>
</comment>
<evidence type="ECO:0000259" key="4">
    <source>
        <dbReference type="Pfam" id="PF14905"/>
    </source>
</evidence>
<keyword evidence="5" id="KW-0121">Carboxypeptidase</keyword>
<evidence type="ECO:0000313" key="5">
    <source>
        <dbReference type="EMBL" id="TDQ32838.1"/>
    </source>
</evidence>
<gene>
    <name evidence="5" type="ORF">CLV82_0674</name>
</gene>
<dbReference type="AlphaFoldDB" id="A0A4R6TV80"/>
<evidence type="ECO:0000256" key="1">
    <source>
        <dbReference type="ARBA" id="ARBA00004442"/>
    </source>
</evidence>
<evidence type="ECO:0000313" key="6">
    <source>
        <dbReference type="Proteomes" id="UP000295468"/>
    </source>
</evidence>
<dbReference type="Gene3D" id="2.40.170.20">
    <property type="entry name" value="TonB-dependent receptor, beta-barrel domain"/>
    <property type="match status" value="1"/>
</dbReference>
<name>A0A4R6TV80_9FLAO</name>
<dbReference type="GO" id="GO:0004180">
    <property type="term" value="F:carboxypeptidase activity"/>
    <property type="evidence" value="ECO:0007669"/>
    <property type="project" value="UniProtKB-KW"/>
</dbReference>
<keyword evidence="3" id="KW-0998">Cell outer membrane</keyword>
<keyword evidence="5" id="KW-0645">Protease</keyword>
<proteinExistence type="predicted"/>
<accession>A0A4R6TV80</accession>
<dbReference type="EMBL" id="SNYI01000001">
    <property type="protein sequence ID" value="TDQ32838.1"/>
    <property type="molecule type" value="Genomic_DNA"/>
</dbReference>
<feature type="domain" description="Outer membrane protein beta-barrel" evidence="4">
    <location>
        <begin position="379"/>
        <end position="785"/>
    </location>
</feature>
<evidence type="ECO:0000256" key="2">
    <source>
        <dbReference type="ARBA" id="ARBA00023136"/>
    </source>
</evidence>